<organism evidence="1">
    <name type="scientific">Spodoptera frugiperda</name>
    <name type="common">Fall armyworm</name>
    <dbReference type="NCBI Taxonomy" id="7108"/>
    <lineage>
        <taxon>Eukaryota</taxon>
        <taxon>Metazoa</taxon>
        <taxon>Ecdysozoa</taxon>
        <taxon>Arthropoda</taxon>
        <taxon>Hexapoda</taxon>
        <taxon>Insecta</taxon>
        <taxon>Pterygota</taxon>
        <taxon>Neoptera</taxon>
        <taxon>Endopterygota</taxon>
        <taxon>Lepidoptera</taxon>
        <taxon>Glossata</taxon>
        <taxon>Ditrysia</taxon>
        <taxon>Noctuoidea</taxon>
        <taxon>Noctuidae</taxon>
        <taxon>Amphipyrinae</taxon>
        <taxon>Spodoptera</taxon>
    </lineage>
</organism>
<dbReference type="EMBL" id="ODYU01008390">
    <property type="protein sequence ID" value="SOQ51951.1"/>
    <property type="molecule type" value="Genomic_DNA"/>
</dbReference>
<gene>
    <name evidence="1" type="ORF">SFRICE_028491</name>
</gene>
<reference evidence="1" key="1">
    <citation type="submission" date="2016-07" db="EMBL/GenBank/DDBJ databases">
        <authorList>
            <person name="Bretaudeau A."/>
        </authorList>
    </citation>
    <scope>NUCLEOTIDE SEQUENCE</scope>
    <source>
        <strain evidence="1">Rice</strain>
        <tissue evidence="1">Whole body</tissue>
    </source>
</reference>
<evidence type="ECO:0000313" key="1">
    <source>
        <dbReference type="EMBL" id="SOQ51951.1"/>
    </source>
</evidence>
<dbReference type="AlphaFoldDB" id="A0A2H1WFW6"/>
<proteinExistence type="predicted"/>
<accession>A0A2H1WFW6</accession>
<name>A0A2H1WFW6_SPOFR</name>
<protein>
    <submittedName>
        <fullName evidence="1">SFRICE_028491</fullName>
    </submittedName>
</protein>
<sequence length="212" mass="23946">MDGFPTKKKYPNFIRSLALEETDSAKLCFLYGKTLAIHVCYGWFPKRANGLPDSRQSTPPMELLPFWELAFFLRAKNHLMTSPVLDEARGSVRLLLTKSHPVPTSAFRAGTPSCGKLLLLTVCRLALTMAGDHREIPDAHEKSPRPSKTLKVIFATASLAEGLQVRLPGKRFRVRFPGRAKYYWAFFVVARSLEMFPVDGNKFTLYYMGLTT</sequence>